<sequence length="251" mass="27617">MRTPFVVGNWKMNKTAAEAIQFVQEVAKGLPSQSIVESAVAVSPLYLQSMVTAAKDCPLEIMGENIFYEQSGAYTGEVSPQVLKEVGANYVLLGHSERRMYFHESDEIINRKVMAALEVGLKPIICCDETMGRQATGDQIHWVVSQILTDLRGLTDEQMKQIAIAYEPSWAIGTGTSATAEQAEEGCYLIRQTVADIYNDEIANEIRVLYGGSVNPDNIADLMAKRDIDGVLVGNASLQSDSFLKLVNYQK</sequence>
<reference evidence="11 12" key="1">
    <citation type="journal article" date="2015" name="Genome Announc.">
        <title>Expanding the biotechnology potential of lactobacilli through comparative genomics of 213 strains and associated genera.</title>
        <authorList>
            <person name="Sun Z."/>
            <person name="Harris H.M."/>
            <person name="McCann A."/>
            <person name="Guo C."/>
            <person name="Argimon S."/>
            <person name="Zhang W."/>
            <person name="Yang X."/>
            <person name="Jeffery I.B."/>
            <person name="Cooney J.C."/>
            <person name="Kagawa T.F."/>
            <person name="Liu W."/>
            <person name="Song Y."/>
            <person name="Salvetti E."/>
            <person name="Wrobel A."/>
            <person name="Rasinkangas P."/>
            <person name="Parkhill J."/>
            <person name="Rea M.C."/>
            <person name="O'Sullivan O."/>
            <person name="Ritari J."/>
            <person name="Douillard F.P."/>
            <person name="Paul Ross R."/>
            <person name="Yang R."/>
            <person name="Briner A.E."/>
            <person name="Felis G.E."/>
            <person name="de Vos W.M."/>
            <person name="Barrangou R."/>
            <person name="Klaenhammer T.R."/>
            <person name="Caufield P.W."/>
            <person name="Cui Y."/>
            <person name="Zhang H."/>
            <person name="O'Toole P.W."/>
        </authorList>
    </citation>
    <scope>NUCLEOTIDE SEQUENCE [LARGE SCALE GENOMIC DNA]</scope>
    <source>
        <strain evidence="11 12">DSM 15707</strain>
    </source>
</reference>
<feature type="binding site" evidence="9">
    <location>
        <position position="213"/>
    </location>
    <ligand>
        <name>substrate</name>
    </ligand>
</feature>
<evidence type="ECO:0000313" key="12">
    <source>
        <dbReference type="Proteomes" id="UP000051697"/>
    </source>
</evidence>
<dbReference type="GO" id="GO:0005829">
    <property type="term" value="C:cytosol"/>
    <property type="evidence" value="ECO:0007669"/>
    <property type="project" value="TreeGrafter"/>
</dbReference>
<dbReference type="KEGG" id="lol:LACOL_1370"/>
<dbReference type="Pfam" id="PF00121">
    <property type="entry name" value="TIM"/>
    <property type="match status" value="1"/>
</dbReference>
<dbReference type="PROSITE" id="PS51440">
    <property type="entry name" value="TIM_2"/>
    <property type="match status" value="1"/>
</dbReference>
<dbReference type="GO" id="GO:0006096">
    <property type="term" value="P:glycolytic process"/>
    <property type="evidence" value="ECO:0007669"/>
    <property type="project" value="UniProtKB-UniRule"/>
</dbReference>
<evidence type="ECO:0000256" key="7">
    <source>
        <dbReference type="ARBA" id="ARBA00023152"/>
    </source>
</evidence>
<evidence type="ECO:0000256" key="2">
    <source>
        <dbReference type="ARBA" id="ARBA00007422"/>
    </source>
</evidence>
<gene>
    <name evidence="9" type="primary">tpiA</name>
    <name evidence="11" type="ORF">FC70_GL000323</name>
</gene>
<dbReference type="PANTHER" id="PTHR21139:SF42">
    <property type="entry name" value="TRIOSEPHOSPHATE ISOMERASE"/>
    <property type="match status" value="1"/>
</dbReference>
<name>A0A0R1RU59_9LACO</name>
<feature type="active site" description="Electrophile" evidence="9">
    <location>
        <position position="95"/>
    </location>
</feature>
<dbReference type="GO" id="GO:0019563">
    <property type="term" value="P:glycerol catabolic process"/>
    <property type="evidence" value="ECO:0007669"/>
    <property type="project" value="TreeGrafter"/>
</dbReference>
<dbReference type="SUPFAM" id="SSF51351">
    <property type="entry name" value="Triosephosphate isomerase (TIM)"/>
    <property type="match status" value="1"/>
</dbReference>
<dbReference type="GO" id="GO:0006094">
    <property type="term" value="P:gluconeogenesis"/>
    <property type="evidence" value="ECO:0007669"/>
    <property type="project" value="UniProtKB-UniRule"/>
</dbReference>
<evidence type="ECO:0000313" key="11">
    <source>
        <dbReference type="EMBL" id="KRL57850.1"/>
    </source>
</evidence>
<dbReference type="InterPro" id="IPR022896">
    <property type="entry name" value="TrioseP_Isoase_bac/euk"/>
</dbReference>
<comment type="caution">
    <text evidence="11">The sequence shown here is derived from an EMBL/GenBank/DDBJ whole genome shotgun (WGS) entry which is preliminary data.</text>
</comment>
<comment type="pathway">
    <text evidence="1 9 10">Carbohydrate degradation; glycolysis; D-glyceraldehyde 3-phosphate from glycerone phosphate: step 1/1.</text>
</comment>
<keyword evidence="8 9" id="KW-0413">Isomerase</keyword>
<dbReference type="UniPathway" id="UPA00109">
    <property type="reaction ID" value="UER00189"/>
</dbReference>
<keyword evidence="5 9" id="KW-0312">Gluconeogenesis</keyword>
<dbReference type="NCBIfam" id="TIGR00419">
    <property type="entry name" value="tim"/>
    <property type="match status" value="1"/>
</dbReference>
<evidence type="ECO:0000256" key="5">
    <source>
        <dbReference type="ARBA" id="ARBA00022432"/>
    </source>
</evidence>
<organism evidence="11 12">
    <name type="scientific">Paucilactobacillus oligofermentans DSM 15707 = LMG 22743</name>
    <dbReference type="NCBI Taxonomy" id="1423778"/>
    <lineage>
        <taxon>Bacteria</taxon>
        <taxon>Bacillati</taxon>
        <taxon>Bacillota</taxon>
        <taxon>Bacilli</taxon>
        <taxon>Lactobacillales</taxon>
        <taxon>Lactobacillaceae</taxon>
        <taxon>Paucilactobacillus</taxon>
    </lineage>
</organism>
<evidence type="ECO:0000256" key="3">
    <source>
        <dbReference type="ARBA" id="ARBA00011940"/>
    </source>
</evidence>
<dbReference type="STRING" id="1423778.FC70_GL000323"/>
<evidence type="ECO:0000256" key="4">
    <source>
        <dbReference type="ARBA" id="ARBA00019397"/>
    </source>
</evidence>
<comment type="caution">
    <text evidence="9">Lacks conserved residue(s) required for the propagation of feature annotation.</text>
</comment>
<evidence type="ECO:0000256" key="9">
    <source>
        <dbReference type="HAMAP-Rule" id="MF_00147"/>
    </source>
</evidence>
<dbReference type="RefSeq" id="WP_057889276.1">
    <property type="nucleotide sequence ID" value="NZ_AZFE01000003.1"/>
</dbReference>
<dbReference type="GO" id="GO:0004807">
    <property type="term" value="F:triose-phosphate isomerase activity"/>
    <property type="evidence" value="ECO:0007669"/>
    <property type="project" value="UniProtKB-UniRule"/>
</dbReference>
<comment type="function">
    <text evidence="9">Involved in the gluconeogenesis. Catalyzes stereospecifically the conversion of dihydroxyacetone phosphate (DHAP) to D-glyceraldehyde-3-phosphate (G3P).</text>
</comment>
<dbReference type="HAMAP" id="MF_00147_B">
    <property type="entry name" value="TIM_B"/>
    <property type="match status" value="1"/>
</dbReference>
<dbReference type="InterPro" id="IPR000652">
    <property type="entry name" value="Triosephosphate_isomerase"/>
</dbReference>
<proteinExistence type="inferred from homology"/>
<dbReference type="PROSITE" id="PS00171">
    <property type="entry name" value="TIM_1"/>
    <property type="match status" value="1"/>
</dbReference>
<dbReference type="InterPro" id="IPR013785">
    <property type="entry name" value="Aldolase_TIM"/>
</dbReference>
<evidence type="ECO:0000256" key="8">
    <source>
        <dbReference type="ARBA" id="ARBA00023235"/>
    </source>
</evidence>
<dbReference type="UniPathway" id="UPA00138"/>
<comment type="pathway">
    <text evidence="9 10">Carbohydrate biosynthesis; gluconeogenesis.</text>
</comment>
<dbReference type="GO" id="GO:0046166">
    <property type="term" value="P:glyceraldehyde-3-phosphate biosynthetic process"/>
    <property type="evidence" value="ECO:0007669"/>
    <property type="project" value="TreeGrafter"/>
</dbReference>
<evidence type="ECO:0000256" key="6">
    <source>
        <dbReference type="ARBA" id="ARBA00022490"/>
    </source>
</evidence>
<keyword evidence="6 9" id="KW-0963">Cytoplasm</keyword>
<dbReference type="InterPro" id="IPR035990">
    <property type="entry name" value="TIM_sf"/>
</dbReference>
<dbReference type="InterPro" id="IPR020861">
    <property type="entry name" value="Triosephosphate_isomerase_AS"/>
</dbReference>
<comment type="catalytic activity">
    <reaction evidence="9 10">
        <text>D-glyceraldehyde 3-phosphate = dihydroxyacetone phosphate</text>
        <dbReference type="Rhea" id="RHEA:18585"/>
        <dbReference type="ChEBI" id="CHEBI:57642"/>
        <dbReference type="ChEBI" id="CHEBI:59776"/>
        <dbReference type="EC" id="5.3.1.1"/>
    </reaction>
</comment>
<dbReference type="EMBL" id="AZFE01000003">
    <property type="protein sequence ID" value="KRL57850.1"/>
    <property type="molecule type" value="Genomic_DNA"/>
</dbReference>
<protein>
    <recommendedName>
        <fullName evidence="4 9">Triosephosphate isomerase</fullName>
        <shortName evidence="9">TIM</shortName>
        <shortName evidence="9">TPI</shortName>
        <ecNumber evidence="3 9">5.3.1.1</ecNumber>
    </recommendedName>
    <alternativeName>
        <fullName evidence="9">Triose-phosphate isomerase</fullName>
    </alternativeName>
</protein>
<keyword evidence="7 9" id="KW-0324">Glycolysis</keyword>
<dbReference type="AlphaFoldDB" id="A0A0R1RU59"/>
<feature type="binding site" evidence="9">
    <location>
        <position position="173"/>
    </location>
    <ligand>
        <name>substrate</name>
    </ligand>
</feature>
<dbReference type="CDD" id="cd00311">
    <property type="entry name" value="TIM"/>
    <property type="match status" value="1"/>
</dbReference>
<dbReference type="OrthoDB" id="9809429at2"/>
<comment type="subcellular location">
    <subcellularLocation>
        <location evidence="9 10">Cytoplasm</location>
    </subcellularLocation>
</comment>
<dbReference type="PATRIC" id="fig|1423778.4.peg.342"/>
<accession>A0A0R1RU59</accession>
<feature type="active site" description="Proton acceptor" evidence="9">
    <location>
        <position position="167"/>
    </location>
</feature>
<evidence type="ECO:0000256" key="1">
    <source>
        <dbReference type="ARBA" id="ARBA00004680"/>
    </source>
</evidence>
<comment type="similarity">
    <text evidence="2 9 10">Belongs to the triosephosphate isomerase family.</text>
</comment>
<dbReference type="PANTHER" id="PTHR21139">
    <property type="entry name" value="TRIOSEPHOSPHATE ISOMERASE"/>
    <property type="match status" value="1"/>
</dbReference>
<comment type="subunit">
    <text evidence="9 10">Homodimer.</text>
</comment>
<evidence type="ECO:0000256" key="10">
    <source>
        <dbReference type="RuleBase" id="RU363013"/>
    </source>
</evidence>
<dbReference type="FunFam" id="3.20.20.70:FF:000016">
    <property type="entry name" value="Triosephosphate isomerase"/>
    <property type="match status" value="1"/>
</dbReference>
<feature type="binding site" evidence="9">
    <location>
        <begin position="9"/>
        <end position="11"/>
    </location>
    <ligand>
        <name>substrate</name>
    </ligand>
</feature>
<keyword evidence="12" id="KW-1185">Reference proteome</keyword>
<dbReference type="EC" id="5.3.1.1" evidence="3 9"/>
<dbReference type="Proteomes" id="UP000051697">
    <property type="component" value="Unassembled WGS sequence"/>
</dbReference>
<dbReference type="Gene3D" id="3.20.20.70">
    <property type="entry name" value="Aldolase class I"/>
    <property type="match status" value="1"/>
</dbReference>